<organism evidence="1 2">
    <name type="scientific">Paractinoplanes brasiliensis</name>
    <dbReference type="NCBI Taxonomy" id="52695"/>
    <lineage>
        <taxon>Bacteria</taxon>
        <taxon>Bacillati</taxon>
        <taxon>Actinomycetota</taxon>
        <taxon>Actinomycetes</taxon>
        <taxon>Micromonosporales</taxon>
        <taxon>Micromonosporaceae</taxon>
        <taxon>Paractinoplanes</taxon>
    </lineage>
</organism>
<dbReference type="EMBL" id="SNWR01000001">
    <property type="protein sequence ID" value="TDO42295.1"/>
    <property type="molecule type" value="Genomic_DNA"/>
</dbReference>
<dbReference type="AlphaFoldDB" id="A0A4R6K4Y5"/>
<keyword evidence="2" id="KW-1185">Reference proteome</keyword>
<dbReference type="RefSeq" id="WP_133877162.1">
    <property type="nucleotide sequence ID" value="NZ_BOMD01000059.1"/>
</dbReference>
<evidence type="ECO:0000313" key="2">
    <source>
        <dbReference type="Proteomes" id="UP000294901"/>
    </source>
</evidence>
<comment type="caution">
    <text evidence="1">The sequence shown here is derived from an EMBL/GenBank/DDBJ whole genome shotgun (WGS) entry which is preliminary data.</text>
</comment>
<accession>A0A4R6K4Y5</accession>
<sequence length="202" mass="22576">MARGGVFCVEGQWHRNLDEEGSVQPTLELLERLGRIRYIHKDVATPDEIEYFLGRWALRQYADYHVGFFAMHGEPGKLWLTDRHSVDLADVAEPLAGRCEGRRLYFGSCSVMRFSDSELHDFLTTTGAAMVCGYTRSVEWVEAAAFETVLLDVLANSPRHDGAEQRLGSARWAALSASLGFRVAYASGKTWRPRPHASAQAA</sequence>
<evidence type="ECO:0000313" key="1">
    <source>
        <dbReference type="EMBL" id="TDO42295.1"/>
    </source>
</evidence>
<dbReference type="Pfam" id="PF20347">
    <property type="entry name" value="DUF6642"/>
    <property type="match status" value="1"/>
</dbReference>
<gene>
    <name evidence="1" type="ORF">C8E87_6062</name>
</gene>
<protein>
    <recommendedName>
        <fullName evidence="3">CHAT domain-containing protein</fullName>
    </recommendedName>
</protein>
<name>A0A4R6K4Y5_9ACTN</name>
<evidence type="ECO:0008006" key="3">
    <source>
        <dbReference type="Google" id="ProtNLM"/>
    </source>
</evidence>
<dbReference type="InterPro" id="IPR046584">
    <property type="entry name" value="DUF6642"/>
</dbReference>
<reference evidence="1 2" key="1">
    <citation type="submission" date="2019-03" db="EMBL/GenBank/DDBJ databases">
        <title>Sequencing the genomes of 1000 actinobacteria strains.</title>
        <authorList>
            <person name="Klenk H.-P."/>
        </authorList>
    </citation>
    <scope>NUCLEOTIDE SEQUENCE [LARGE SCALE GENOMIC DNA]</scope>
    <source>
        <strain evidence="1 2">DSM 43805</strain>
    </source>
</reference>
<dbReference type="OrthoDB" id="1073355at2"/>
<dbReference type="Proteomes" id="UP000294901">
    <property type="component" value="Unassembled WGS sequence"/>
</dbReference>
<proteinExistence type="predicted"/>